<dbReference type="Proteomes" id="UP000478052">
    <property type="component" value="Unassembled WGS sequence"/>
</dbReference>
<evidence type="ECO:0000313" key="3">
    <source>
        <dbReference type="EMBL" id="KAF0747097.1"/>
    </source>
</evidence>
<proteinExistence type="predicted"/>
<evidence type="ECO:0000313" key="4">
    <source>
        <dbReference type="Proteomes" id="UP000478052"/>
    </source>
</evidence>
<organism evidence="3 4">
    <name type="scientific">Aphis craccivora</name>
    <name type="common">Cowpea aphid</name>
    <dbReference type="NCBI Taxonomy" id="307492"/>
    <lineage>
        <taxon>Eukaryota</taxon>
        <taxon>Metazoa</taxon>
        <taxon>Ecdysozoa</taxon>
        <taxon>Arthropoda</taxon>
        <taxon>Hexapoda</taxon>
        <taxon>Insecta</taxon>
        <taxon>Pterygota</taxon>
        <taxon>Neoptera</taxon>
        <taxon>Paraneoptera</taxon>
        <taxon>Hemiptera</taxon>
        <taxon>Sternorrhyncha</taxon>
        <taxon>Aphidomorpha</taxon>
        <taxon>Aphidoidea</taxon>
        <taxon>Aphididae</taxon>
        <taxon>Aphidini</taxon>
        <taxon>Aphis</taxon>
        <taxon>Aphis</taxon>
    </lineage>
</organism>
<evidence type="ECO:0000256" key="1">
    <source>
        <dbReference type="SAM" id="Coils"/>
    </source>
</evidence>
<feature type="domain" description="Reverse transcriptase" evidence="2">
    <location>
        <begin position="398"/>
        <end position="634"/>
    </location>
</feature>
<keyword evidence="3" id="KW-0548">Nucleotidyltransferase</keyword>
<feature type="coiled-coil region" evidence="1">
    <location>
        <begin position="58"/>
        <end position="85"/>
    </location>
</feature>
<dbReference type="GO" id="GO:0003964">
    <property type="term" value="F:RNA-directed DNA polymerase activity"/>
    <property type="evidence" value="ECO:0007669"/>
    <property type="project" value="UniProtKB-KW"/>
</dbReference>
<comment type="caution">
    <text evidence="3">The sequence shown here is derived from an EMBL/GenBank/DDBJ whole genome shotgun (WGS) entry which is preliminary data.</text>
</comment>
<dbReference type="InterPro" id="IPR043502">
    <property type="entry name" value="DNA/RNA_pol_sf"/>
</dbReference>
<reference evidence="3 4" key="1">
    <citation type="submission" date="2019-08" db="EMBL/GenBank/DDBJ databases">
        <title>Whole genome of Aphis craccivora.</title>
        <authorList>
            <person name="Voronova N.V."/>
            <person name="Shulinski R.S."/>
            <person name="Bandarenka Y.V."/>
            <person name="Zhorov D.G."/>
            <person name="Warner D."/>
        </authorList>
    </citation>
    <scope>NUCLEOTIDE SEQUENCE [LARGE SCALE GENOMIC DNA]</scope>
    <source>
        <strain evidence="3">180601</strain>
        <tissue evidence="3">Whole Body</tissue>
    </source>
</reference>
<dbReference type="OrthoDB" id="6629632at2759"/>
<gene>
    <name evidence="3" type="ORF">FWK35_00020427</name>
</gene>
<dbReference type="InterPro" id="IPR000477">
    <property type="entry name" value="RT_dom"/>
</dbReference>
<evidence type="ECO:0000259" key="2">
    <source>
        <dbReference type="PROSITE" id="PS50878"/>
    </source>
</evidence>
<dbReference type="SUPFAM" id="SSF56672">
    <property type="entry name" value="DNA/RNA polymerases"/>
    <property type="match status" value="1"/>
</dbReference>
<dbReference type="AlphaFoldDB" id="A0A6G0Y166"/>
<accession>A0A6G0Y166</accession>
<dbReference type="CDD" id="cd01650">
    <property type="entry name" value="RT_nLTR_like"/>
    <property type="match status" value="1"/>
</dbReference>
<dbReference type="PANTHER" id="PTHR33332">
    <property type="entry name" value="REVERSE TRANSCRIPTASE DOMAIN-CONTAINING PROTEIN"/>
    <property type="match status" value="1"/>
</dbReference>
<keyword evidence="3" id="KW-0808">Transferase</keyword>
<dbReference type="EMBL" id="VUJU01006963">
    <property type="protein sequence ID" value="KAF0747097.1"/>
    <property type="molecule type" value="Genomic_DNA"/>
</dbReference>
<sequence>MADSPVTIDMDSSIKINQLVDMVKDLKNQQNKIIVSLNSYRDSIKTQDKKIDLLSTQLTEILDDNKSLRIKVEQLETKLLDIKHTQNTEPLGATAQEKVYSELLDRQSRARNVILFNIPEPSVPGQSQDTSTAKDILNTIGVQTNPVSIHRLGKLSNKPRPLRVTLPNSSDVFEVLRVKRQLLNVSNLNTIRISSDQTLQQRKCFASIMTVLKSRRDSELGLCTNYQILRCDRCKIRGVDVRGGGVLIAVNNKFPSRLLSLLGTVYLPPRSDSIMYNDHFELIDNLMSKNPNSKFLILESMTYNNTNHCGGTEISNVFAKFFSSVFNKPTIHNPIPSIDNINLLSVNFNKCILTINDIYDEINLIFTKSCPGPDAIPSTFFTECKFVLSIPLLHLFNLSLSSGVFPDRWKVSSVSPIPKGGDSTQITNYRPISITSVIPKMFESIISKKLIPIFKNIIIDEQHGFMSSRSTCTNLLVLQHYLLDAFKAGLQVDVIYTDFSKAFDKIDHGRKQYVKIKNFNSSMYDVSSGVPQGSHIAPLLFNIFINDIKLTNSHMLLFADDLKLFRIIKSPNDAVLLQNDINVLSDWCSKNNLLLNVSKCKNCDLGIIFDESLTFNEHYLYIQNKASSMLGFINRSCKSFNNPYALKALYYSYVRSILDYTSMVWSPSRLGPIRALESIQNRFLRFLSFKCDIQRQPHSSYLPILTVLNMESLEIRRKRLDLCFIFKLLNGQVYCPDLISILSFLVPSRCTRQFNTFYVPLQSTNYGKNAPMNRCMELVNRYNVDLFMCTTVELFKTYLNNLLI</sequence>
<protein>
    <submittedName>
        <fullName evidence="3">Putative RNA-directed DNA polymerase</fullName>
    </submittedName>
</protein>
<dbReference type="Pfam" id="PF00078">
    <property type="entry name" value="RVT_1"/>
    <property type="match status" value="1"/>
</dbReference>
<name>A0A6G0Y166_APHCR</name>
<dbReference type="PROSITE" id="PS50878">
    <property type="entry name" value="RT_POL"/>
    <property type="match status" value="1"/>
</dbReference>
<keyword evidence="3" id="KW-0695">RNA-directed DNA polymerase</keyword>
<keyword evidence="1" id="KW-0175">Coiled coil</keyword>
<keyword evidence="4" id="KW-1185">Reference proteome</keyword>